<proteinExistence type="predicted"/>
<feature type="transmembrane region" description="Helical" evidence="8">
    <location>
        <begin position="196"/>
        <end position="217"/>
    </location>
</feature>
<feature type="transmembrane region" description="Helical" evidence="8">
    <location>
        <begin position="43"/>
        <end position="62"/>
    </location>
</feature>
<dbReference type="FunFam" id="1.20.1740.10:FF:000001">
    <property type="entry name" value="Amino acid permease"/>
    <property type="match status" value="1"/>
</dbReference>
<feature type="transmembrane region" description="Helical" evidence="8">
    <location>
        <begin position="124"/>
        <end position="143"/>
    </location>
</feature>
<evidence type="ECO:0000256" key="1">
    <source>
        <dbReference type="ARBA" id="ARBA00004651"/>
    </source>
</evidence>
<keyword evidence="11" id="KW-1185">Reference proteome</keyword>
<keyword evidence="3" id="KW-1003">Cell membrane</keyword>
<evidence type="ECO:0000259" key="9">
    <source>
        <dbReference type="Pfam" id="PF00324"/>
    </source>
</evidence>
<dbReference type="PANTHER" id="PTHR43495:SF5">
    <property type="entry name" value="GAMMA-AMINOBUTYRIC ACID PERMEASE"/>
    <property type="match status" value="1"/>
</dbReference>
<protein>
    <submittedName>
        <fullName evidence="10">Amino acid permease</fullName>
    </submittedName>
</protein>
<keyword evidence="5" id="KW-0029">Amino-acid transport</keyword>
<reference evidence="10 11" key="1">
    <citation type="submission" date="2019-10" db="EMBL/GenBank/DDBJ databases">
        <title>Bacillus aerolatum sp. nov., isolated from bioaerosol of sport playgrounds.</title>
        <authorList>
            <person name="Chen P."/>
            <person name="Zhang G."/>
        </authorList>
    </citation>
    <scope>NUCLEOTIDE SEQUENCE [LARGE SCALE GENOMIC DNA]</scope>
    <source>
        <strain evidence="10 11">CX253</strain>
    </source>
</reference>
<gene>
    <name evidence="10" type="ORF">F9802_10835</name>
</gene>
<comment type="subcellular location">
    <subcellularLocation>
        <location evidence="1">Cell membrane</location>
        <topology evidence="1">Multi-pass membrane protein</topology>
    </subcellularLocation>
</comment>
<sequence>MNQGDKLQKGLKTRHLTMIAFGGSIGAGLFVGSGAIIQITGPAAVFTALMAGILVILVMRMLGEMVVAKPSLGSFSDYAREALGNWAGFTVGWLYWYFWVIVIAVEAIAGAAILRAWLFPDASLWALNLILLIVLTITNLFSVKAFGEFEYWFSLIKIVAIVLFLGIGGAYVLGLLPGTTMDFSNLTAHGGFTPLGSAAVFIAVATIIFSFVGSEIVTIAAAESAESEKAVVKAVNSVIVRIMMFYVGSVFLIVAIVPWNDSKALTNPYVGALKVIGIPGADMIMNLVVVTAVLSCLNSGIYTASRMLFALGDKGDAPKWMLDVTKRGVPLKAILTCTIFGFISVIMAFISPDKVFQFLLNSSGAIALFVYLLIAISQLRLRKKIERETPERLKLRMWAYPYLTIGSIMAMTAIIGSMAFNSATRSQLILSLLSAVVVVLLYVIKTNIERKKLTNADVVENDLSKIDVKIE</sequence>
<evidence type="ECO:0000256" key="7">
    <source>
        <dbReference type="ARBA" id="ARBA00023136"/>
    </source>
</evidence>
<evidence type="ECO:0000256" key="5">
    <source>
        <dbReference type="ARBA" id="ARBA00022970"/>
    </source>
</evidence>
<keyword evidence="6 8" id="KW-1133">Transmembrane helix</keyword>
<dbReference type="Proteomes" id="UP000429595">
    <property type="component" value="Unassembled WGS sequence"/>
</dbReference>
<feature type="transmembrane region" description="Helical" evidence="8">
    <location>
        <begin position="397"/>
        <end position="420"/>
    </location>
</feature>
<name>A0A6I1FKS0_9BACI</name>
<comment type="caution">
    <text evidence="10">The sequence shown here is derived from an EMBL/GenBank/DDBJ whole genome shotgun (WGS) entry which is preliminary data.</text>
</comment>
<feature type="transmembrane region" description="Helical" evidence="8">
    <location>
        <begin position="329"/>
        <end position="350"/>
    </location>
</feature>
<dbReference type="Pfam" id="PF00324">
    <property type="entry name" value="AA_permease"/>
    <property type="match status" value="1"/>
</dbReference>
<dbReference type="GO" id="GO:0055085">
    <property type="term" value="P:transmembrane transport"/>
    <property type="evidence" value="ECO:0007669"/>
    <property type="project" value="InterPro"/>
</dbReference>
<evidence type="ECO:0000256" key="2">
    <source>
        <dbReference type="ARBA" id="ARBA00022448"/>
    </source>
</evidence>
<accession>A0A6I1FKS0</accession>
<dbReference type="AlphaFoldDB" id="A0A6I1FKS0"/>
<evidence type="ECO:0000313" key="11">
    <source>
        <dbReference type="Proteomes" id="UP000429595"/>
    </source>
</evidence>
<keyword evidence="4 8" id="KW-0812">Transmembrane</keyword>
<keyword evidence="2" id="KW-0813">Transport</keyword>
<dbReference type="EMBL" id="WEIO01000005">
    <property type="protein sequence ID" value="KAB7706679.1"/>
    <property type="molecule type" value="Genomic_DNA"/>
</dbReference>
<dbReference type="RefSeq" id="WP_152151795.1">
    <property type="nucleotide sequence ID" value="NZ_WEIO01000005.1"/>
</dbReference>
<dbReference type="PANTHER" id="PTHR43495">
    <property type="entry name" value="GABA PERMEASE"/>
    <property type="match status" value="1"/>
</dbReference>
<feature type="transmembrane region" description="Helical" evidence="8">
    <location>
        <begin position="426"/>
        <end position="444"/>
    </location>
</feature>
<keyword evidence="7 8" id="KW-0472">Membrane</keyword>
<dbReference type="Gene3D" id="1.20.1740.10">
    <property type="entry name" value="Amino acid/polyamine transporter I"/>
    <property type="match status" value="1"/>
</dbReference>
<evidence type="ECO:0000256" key="3">
    <source>
        <dbReference type="ARBA" id="ARBA00022475"/>
    </source>
</evidence>
<feature type="transmembrane region" description="Helical" evidence="8">
    <location>
        <begin position="283"/>
        <end position="309"/>
    </location>
</feature>
<dbReference type="GO" id="GO:0006865">
    <property type="term" value="P:amino acid transport"/>
    <property type="evidence" value="ECO:0007669"/>
    <property type="project" value="UniProtKB-KW"/>
</dbReference>
<evidence type="ECO:0000313" key="10">
    <source>
        <dbReference type="EMBL" id="KAB7706679.1"/>
    </source>
</evidence>
<dbReference type="GO" id="GO:0005886">
    <property type="term" value="C:plasma membrane"/>
    <property type="evidence" value="ECO:0007669"/>
    <property type="project" value="UniProtKB-SubCell"/>
</dbReference>
<dbReference type="PIRSF" id="PIRSF006060">
    <property type="entry name" value="AA_transporter"/>
    <property type="match status" value="1"/>
</dbReference>
<feature type="transmembrane region" description="Helical" evidence="8">
    <location>
        <begin position="155"/>
        <end position="176"/>
    </location>
</feature>
<feature type="transmembrane region" description="Helical" evidence="8">
    <location>
        <begin position="356"/>
        <end position="376"/>
    </location>
</feature>
<feature type="transmembrane region" description="Helical" evidence="8">
    <location>
        <begin position="238"/>
        <end position="259"/>
    </location>
</feature>
<evidence type="ECO:0000256" key="8">
    <source>
        <dbReference type="SAM" id="Phobius"/>
    </source>
</evidence>
<organism evidence="10 11">
    <name type="scientific">Bacillus aerolatus</name>
    <dbReference type="NCBI Taxonomy" id="2653354"/>
    <lineage>
        <taxon>Bacteria</taxon>
        <taxon>Bacillati</taxon>
        <taxon>Bacillota</taxon>
        <taxon>Bacilli</taxon>
        <taxon>Bacillales</taxon>
        <taxon>Bacillaceae</taxon>
        <taxon>Bacillus</taxon>
    </lineage>
</organism>
<evidence type="ECO:0000256" key="6">
    <source>
        <dbReference type="ARBA" id="ARBA00022989"/>
    </source>
</evidence>
<evidence type="ECO:0000256" key="4">
    <source>
        <dbReference type="ARBA" id="ARBA00022692"/>
    </source>
</evidence>
<dbReference type="InterPro" id="IPR004841">
    <property type="entry name" value="AA-permease/SLC12A_dom"/>
</dbReference>
<feature type="domain" description="Amino acid permease/ SLC12A" evidence="9">
    <location>
        <begin position="15"/>
        <end position="452"/>
    </location>
</feature>
<feature type="transmembrane region" description="Helical" evidence="8">
    <location>
        <begin position="16"/>
        <end position="37"/>
    </location>
</feature>
<feature type="transmembrane region" description="Helical" evidence="8">
    <location>
        <begin position="94"/>
        <end position="118"/>
    </location>
</feature>